<reference evidence="3" key="1">
    <citation type="submission" date="2016-05" db="EMBL/GenBank/DDBJ databases">
        <title>Draft genome of Corynebacterium afermentans subsp. afermentans LCDC 88199T.</title>
        <authorList>
            <person name="Bernier A.-M."/>
            <person name="Bernard K."/>
        </authorList>
    </citation>
    <scope>NUCLEOTIDE SEQUENCE [LARGE SCALE GENOMIC DNA]</scope>
    <source>
        <strain evidence="3">NML02-A-017</strain>
    </source>
</reference>
<keyword evidence="3" id="KW-1185">Reference proteome</keyword>
<comment type="caution">
    <text evidence="2">The sequence shown here is derived from an EMBL/GenBank/DDBJ whole genome shotgun (WGS) entry which is preliminary data.</text>
</comment>
<dbReference type="STRING" id="1795827.A7P95_02325"/>
<sequence>MYPIVKHSHLLFVIITVILFNLRFWLRTARPQRPVPKVLRFLPHINDTLLLFTGMMLIALTRYTPFGNANWLGVKLILVVVYIFLGMFCLKSPPRSGKWWLGYALSMACLGLIYWLATYKPLF</sequence>
<evidence type="ECO:0000256" key="1">
    <source>
        <dbReference type="SAM" id="Phobius"/>
    </source>
</evidence>
<dbReference type="EMBL" id="LXSL01000012">
    <property type="protein sequence ID" value="OAM30856.1"/>
    <property type="molecule type" value="Genomic_DNA"/>
</dbReference>
<proteinExistence type="predicted"/>
<dbReference type="GO" id="GO:0005886">
    <property type="term" value="C:plasma membrane"/>
    <property type="evidence" value="ECO:0007669"/>
    <property type="project" value="TreeGrafter"/>
</dbReference>
<dbReference type="InterPro" id="IPR007360">
    <property type="entry name" value="SirB"/>
</dbReference>
<dbReference type="Proteomes" id="UP000077885">
    <property type="component" value="Unassembled WGS sequence"/>
</dbReference>
<protein>
    <submittedName>
        <fullName evidence="2">SirB family protein</fullName>
    </submittedName>
</protein>
<keyword evidence="1" id="KW-0812">Transmembrane</keyword>
<feature type="transmembrane region" description="Helical" evidence="1">
    <location>
        <begin position="38"/>
        <end position="60"/>
    </location>
</feature>
<dbReference type="PANTHER" id="PTHR39594">
    <property type="entry name" value="PROTEIN YCHQ"/>
    <property type="match status" value="1"/>
</dbReference>
<evidence type="ECO:0000313" key="2">
    <source>
        <dbReference type="EMBL" id="OAM30856.1"/>
    </source>
</evidence>
<feature type="transmembrane region" description="Helical" evidence="1">
    <location>
        <begin position="99"/>
        <end position="117"/>
    </location>
</feature>
<dbReference type="RefSeq" id="WP_067590551.1">
    <property type="nucleotide sequence ID" value="NZ_LXSL01000012.1"/>
</dbReference>
<evidence type="ECO:0000313" key="3">
    <source>
        <dbReference type="Proteomes" id="UP000077885"/>
    </source>
</evidence>
<dbReference type="PANTHER" id="PTHR39594:SF1">
    <property type="entry name" value="PROTEIN YCHQ"/>
    <property type="match status" value="1"/>
</dbReference>
<feature type="transmembrane region" description="Helical" evidence="1">
    <location>
        <begin position="6"/>
        <end position="26"/>
    </location>
</feature>
<gene>
    <name evidence="2" type="ORF">A7P95_02325</name>
</gene>
<feature type="transmembrane region" description="Helical" evidence="1">
    <location>
        <begin position="72"/>
        <end position="90"/>
    </location>
</feature>
<dbReference type="AlphaFoldDB" id="A0A1A9S2F7"/>
<organism evidence="2 3">
    <name type="scientific">Eikenella longinqua</name>
    <dbReference type="NCBI Taxonomy" id="1795827"/>
    <lineage>
        <taxon>Bacteria</taxon>
        <taxon>Pseudomonadati</taxon>
        <taxon>Pseudomonadota</taxon>
        <taxon>Betaproteobacteria</taxon>
        <taxon>Neisseriales</taxon>
        <taxon>Neisseriaceae</taxon>
        <taxon>Eikenella</taxon>
    </lineage>
</organism>
<keyword evidence="1" id="KW-1133">Transmembrane helix</keyword>
<accession>A0A1A9S2F7</accession>
<keyword evidence="1" id="KW-0472">Membrane</keyword>
<name>A0A1A9S2F7_9NEIS</name>
<dbReference type="OrthoDB" id="5588650at2"/>
<dbReference type="Pfam" id="PF04247">
    <property type="entry name" value="SirB"/>
    <property type="match status" value="1"/>
</dbReference>